<evidence type="ECO:0008006" key="4">
    <source>
        <dbReference type="Google" id="ProtNLM"/>
    </source>
</evidence>
<keyword evidence="1" id="KW-1133">Transmembrane helix</keyword>
<dbReference type="EMBL" id="BFAG01000003">
    <property type="protein sequence ID" value="GBF05111.1"/>
    <property type="molecule type" value="Genomic_DNA"/>
</dbReference>
<evidence type="ECO:0000313" key="2">
    <source>
        <dbReference type="EMBL" id="GBF05111.1"/>
    </source>
</evidence>
<keyword evidence="3" id="KW-1185">Reference proteome</keyword>
<dbReference type="PANTHER" id="PTHR40518:SF1">
    <property type="entry name" value="ACETOACETATE DECARBOXYLASE"/>
    <property type="match status" value="1"/>
</dbReference>
<dbReference type="Gene3D" id="2.40.400.10">
    <property type="entry name" value="Acetoacetate decarboxylase-like"/>
    <property type="match status" value="1"/>
</dbReference>
<evidence type="ECO:0000313" key="3">
    <source>
        <dbReference type="Proteomes" id="UP000236569"/>
    </source>
</evidence>
<dbReference type="PANTHER" id="PTHR40518">
    <property type="entry name" value="ACETOACETATE DECARBOXYLASE"/>
    <property type="match status" value="1"/>
</dbReference>
<accession>A0A2I9DJW4</accession>
<dbReference type="InterPro" id="IPR023375">
    <property type="entry name" value="ADC_dom_sf"/>
</dbReference>
<organism evidence="2 3">
    <name type="scientific">Deinococcus aerius</name>
    <dbReference type="NCBI Taxonomy" id="200253"/>
    <lineage>
        <taxon>Bacteria</taxon>
        <taxon>Thermotogati</taxon>
        <taxon>Deinococcota</taxon>
        <taxon>Deinococci</taxon>
        <taxon>Deinococcales</taxon>
        <taxon>Deinococcaceae</taxon>
        <taxon>Deinococcus</taxon>
    </lineage>
</organism>
<comment type="caution">
    <text evidence="2">The sequence shown here is derived from an EMBL/GenBank/DDBJ whole genome shotgun (WGS) entry which is preliminary data.</text>
</comment>
<feature type="transmembrane region" description="Helical" evidence="1">
    <location>
        <begin position="12"/>
        <end position="31"/>
    </location>
</feature>
<dbReference type="AlphaFoldDB" id="A0A2I9DJW4"/>
<dbReference type="SUPFAM" id="SSF160104">
    <property type="entry name" value="Acetoacetate decarboxylase-like"/>
    <property type="match status" value="1"/>
</dbReference>
<evidence type="ECO:0000256" key="1">
    <source>
        <dbReference type="SAM" id="Phobius"/>
    </source>
</evidence>
<name>A0A2I9DJW4_9DEIO</name>
<gene>
    <name evidence="2" type="ORF">DAERI_030277</name>
</gene>
<keyword evidence="1" id="KW-0812">Transmembrane</keyword>
<keyword evidence="1" id="KW-0472">Membrane</keyword>
<sequence length="193" mass="20877">MPPPPWTLTGSGLIVVYAPAPGAALGALMLVRYAASPVGPYDELLWVAVPRTPFGWRPQVNRIWVSTAESAAWGRRNWGLPKRLAHFGWEQGGVRVTGEDGREVAHLAFRMGGLRLPVTSALVPAPLRTLVQPGLEGGEGWLLTPVRATGHVTLARLTLLSADGLPPPLTRTRPRLTLGVPDFRLVFPVPRRA</sequence>
<dbReference type="Proteomes" id="UP000236569">
    <property type="component" value="Unassembled WGS sequence"/>
</dbReference>
<dbReference type="RefSeq" id="WP_235610273.1">
    <property type="nucleotide sequence ID" value="NZ_BFAG01000003.1"/>
</dbReference>
<protein>
    <recommendedName>
        <fullName evidence="4">Acetoacetate decarboxylase</fullName>
    </recommendedName>
</protein>
<proteinExistence type="predicted"/>
<reference evidence="3" key="1">
    <citation type="submission" date="2018-01" db="EMBL/GenBank/DDBJ databases">
        <title>Draft Genome Sequence of the Radioresistant Bacterium Deinococcus aerius TR0125, Isolated from the Higher Atmosphere above Japan.</title>
        <authorList>
            <person name="Satoh K."/>
            <person name="Arai H."/>
            <person name="Sanzen T."/>
            <person name="Kawaguchi Y."/>
            <person name="Hayashi H."/>
            <person name="Yokobori S."/>
            <person name="Yamagishi A."/>
            <person name="Oono Y."/>
            <person name="Narumi I."/>
        </authorList>
    </citation>
    <scope>NUCLEOTIDE SEQUENCE [LARGE SCALE GENOMIC DNA]</scope>
    <source>
        <strain evidence="3">TR0125</strain>
    </source>
</reference>